<evidence type="ECO:0000313" key="2">
    <source>
        <dbReference type="EnsemblPlants" id="OMERI08G09650.1"/>
    </source>
</evidence>
<evidence type="ECO:0000313" key="3">
    <source>
        <dbReference type="Proteomes" id="UP000008021"/>
    </source>
</evidence>
<feature type="region of interest" description="Disordered" evidence="1">
    <location>
        <begin position="1"/>
        <end position="28"/>
    </location>
</feature>
<dbReference type="Proteomes" id="UP000008021">
    <property type="component" value="Chromosome 8"/>
</dbReference>
<protein>
    <recommendedName>
        <fullName evidence="4">DUF834 domain-containing protein</fullName>
    </recommendedName>
</protein>
<dbReference type="Gramene" id="OMERI08G09650.1">
    <property type="protein sequence ID" value="OMERI08G09650.1"/>
    <property type="gene ID" value="OMERI08G09650"/>
</dbReference>
<evidence type="ECO:0008006" key="4">
    <source>
        <dbReference type="Google" id="ProtNLM"/>
    </source>
</evidence>
<feature type="region of interest" description="Disordered" evidence="1">
    <location>
        <begin position="47"/>
        <end position="95"/>
    </location>
</feature>
<organism evidence="2">
    <name type="scientific">Oryza meridionalis</name>
    <dbReference type="NCBI Taxonomy" id="40149"/>
    <lineage>
        <taxon>Eukaryota</taxon>
        <taxon>Viridiplantae</taxon>
        <taxon>Streptophyta</taxon>
        <taxon>Embryophyta</taxon>
        <taxon>Tracheophyta</taxon>
        <taxon>Spermatophyta</taxon>
        <taxon>Magnoliopsida</taxon>
        <taxon>Liliopsida</taxon>
        <taxon>Poales</taxon>
        <taxon>Poaceae</taxon>
        <taxon>BOP clade</taxon>
        <taxon>Oryzoideae</taxon>
        <taxon>Oryzeae</taxon>
        <taxon>Oryzinae</taxon>
        <taxon>Oryza</taxon>
    </lineage>
</organism>
<name>A0A0E0EKJ7_9ORYZ</name>
<keyword evidence="3" id="KW-1185">Reference proteome</keyword>
<dbReference type="HOGENOM" id="CLU_2376426_0_0_1"/>
<sequence>MTTATRVAGRRQRGGKISPARGEKGAPRAAAEVALAAAKLAVMIARRGDGSSNDGVRPDVAASGGACGERHERGRKHGRARRERKEGEEARGSNL</sequence>
<reference evidence="2" key="2">
    <citation type="submission" date="2018-05" db="EMBL/GenBank/DDBJ databases">
        <title>OmerRS3 (Oryza meridionalis Reference Sequence Version 3).</title>
        <authorList>
            <person name="Zhang J."/>
            <person name="Kudrna D."/>
            <person name="Lee S."/>
            <person name="Talag J."/>
            <person name="Welchert J."/>
            <person name="Wing R.A."/>
        </authorList>
    </citation>
    <scope>NUCLEOTIDE SEQUENCE [LARGE SCALE GENOMIC DNA]</scope>
    <source>
        <strain evidence="2">cv. OR44</strain>
    </source>
</reference>
<feature type="compositionally biased region" description="Basic and acidic residues" evidence="1">
    <location>
        <begin position="83"/>
        <end position="95"/>
    </location>
</feature>
<feature type="compositionally biased region" description="Basic residues" evidence="1">
    <location>
        <begin position="73"/>
        <end position="82"/>
    </location>
</feature>
<evidence type="ECO:0000256" key="1">
    <source>
        <dbReference type="SAM" id="MobiDB-lite"/>
    </source>
</evidence>
<proteinExistence type="predicted"/>
<dbReference type="AlphaFoldDB" id="A0A0E0EKJ7"/>
<accession>A0A0E0EKJ7</accession>
<reference evidence="2" key="1">
    <citation type="submission" date="2015-04" db="UniProtKB">
        <authorList>
            <consortium name="EnsemblPlants"/>
        </authorList>
    </citation>
    <scope>IDENTIFICATION</scope>
</reference>
<dbReference type="EnsemblPlants" id="OMERI08G09650.1">
    <property type="protein sequence ID" value="OMERI08G09650.1"/>
    <property type="gene ID" value="OMERI08G09650"/>
</dbReference>